<dbReference type="PANTHER" id="PTHR43808:SF8">
    <property type="entry name" value="PEPTIDASE M20 DIMERISATION DOMAIN-CONTAINING PROTEIN"/>
    <property type="match status" value="1"/>
</dbReference>
<dbReference type="Proteomes" id="UP000266886">
    <property type="component" value="Unassembled WGS sequence"/>
</dbReference>
<evidence type="ECO:0000256" key="1">
    <source>
        <dbReference type="ARBA" id="ARBA00001947"/>
    </source>
</evidence>
<evidence type="ECO:0000313" key="8">
    <source>
        <dbReference type="Proteomes" id="UP000266886"/>
    </source>
</evidence>
<keyword evidence="8" id="KW-1185">Reference proteome</keyword>
<evidence type="ECO:0000256" key="5">
    <source>
        <dbReference type="ARBA" id="ARBA00022833"/>
    </source>
</evidence>
<keyword evidence="3" id="KW-0479">Metal-binding</keyword>
<accession>A0ABX9UIR2</accession>
<gene>
    <name evidence="7" type="ORF">EAW56_08075</name>
</gene>
<evidence type="ECO:0000256" key="3">
    <source>
        <dbReference type="ARBA" id="ARBA00022723"/>
    </source>
</evidence>
<evidence type="ECO:0000313" key="7">
    <source>
        <dbReference type="EMBL" id="RMD18905.1"/>
    </source>
</evidence>
<protein>
    <submittedName>
        <fullName evidence="7">M20/M25/M40 family metallo-hydrolase</fullName>
    </submittedName>
</protein>
<sequence>MTLADTTVTLLKELVQISCVNDLTPDSGQESKAADVLERFFADAPNVRVERFEPHPGRTSIAFTIEGSDPSAEPLTLLGHTDVVPVDEAKWTKDPFGAQIIDGHLYGRGATDMLYITAAMAATVRDVALSGTQPTGTLTFVGCADEEARGGLGVGWLAEHAPDAFSWKNCLSEEGGSHLPVQDGSDAVVVVIGEKGAAQRRLTVHGDAGHGSTPHGRELTIAKIGKVAERIAALTPEVSSEEPWPGYVRAWKFDPETEQALLRGEGYEAFGELQRYSHAMSHLTVAPTVLRAGGAINVLPSEASIELDIRQLPGQSQEDIDDLLREALGDLASEVEITHLITEDATVSPTEGPLYDAIVDTFAEFFPEAAVVPTLAAGGSDLRFARRKGGVGYGFAMHKRENTLGKVLDLLHSHDEYVDLTDVELTTQAYRSLIRRMVNA</sequence>
<dbReference type="InterPro" id="IPR050072">
    <property type="entry name" value="Peptidase_M20A"/>
</dbReference>
<dbReference type="SUPFAM" id="SSF53187">
    <property type="entry name" value="Zn-dependent exopeptidases"/>
    <property type="match status" value="1"/>
</dbReference>
<comment type="cofactor">
    <cofactor evidence="1">
        <name>Zn(2+)</name>
        <dbReference type="ChEBI" id="CHEBI:29105"/>
    </cofactor>
</comment>
<evidence type="ECO:0000259" key="6">
    <source>
        <dbReference type="Pfam" id="PF07687"/>
    </source>
</evidence>
<dbReference type="RefSeq" id="WP_122086049.1">
    <property type="nucleotide sequence ID" value="NZ_CBCRWO010000012.1"/>
</dbReference>
<dbReference type="EMBL" id="RDRE01000011">
    <property type="protein sequence ID" value="RMD18905.1"/>
    <property type="molecule type" value="Genomic_DNA"/>
</dbReference>
<name>A0ABX9UIR2_9CORY</name>
<dbReference type="InterPro" id="IPR002933">
    <property type="entry name" value="Peptidase_M20"/>
</dbReference>
<reference evidence="7 8" key="1">
    <citation type="submission" date="2018-10" db="EMBL/GenBank/DDBJ databases">
        <title>Whole genome sequence of Corynebacterium gottingense DSM 130494T.</title>
        <authorList>
            <person name="Bernier A.-M."/>
            <person name="Bernard K."/>
        </authorList>
    </citation>
    <scope>NUCLEOTIDE SEQUENCE [LARGE SCALE GENOMIC DNA]</scope>
    <source>
        <strain evidence="7 8">DSM 103494</strain>
    </source>
</reference>
<dbReference type="InterPro" id="IPR011650">
    <property type="entry name" value="Peptidase_M20_dimer"/>
</dbReference>
<dbReference type="PANTHER" id="PTHR43808">
    <property type="entry name" value="ACETYLORNITHINE DEACETYLASE"/>
    <property type="match status" value="1"/>
</dbReference>
<organism evidence="7 8">
    <name type="scientific">Corynebacterium gottingense</name>
    <dbReference type="NCBI Taxonomy" id="2041036"/>
    <lineage>
        <taxon>Bacteria</taxon>
        <taxon>Bacillati</taxon>
        <taxon>Actinomycetota</taxon>
        <taxon>Actinomycetes</taxon>
        <taxon>Mycobacteriales</taxon>
        <taxon>Corynebacteriaceae</taxon>
        <taxon>Corynebacterium</taxon>
    </lineage>
</organism>
<proteinExistence type="inferred from homology"/>
<keyword evidence="5" id="KW-0862">Zinc</keyword>
<comment type="caution">
    <text evidence="7">The sequence shown here is derived from an EMBL/GenBank/DDBJ whole genome shotgun (WGS) entry which is preliminary data.</text>
</comment>
<dbReference type="InterPro" id="IPR036264">
    <property type="entry name" value="Bact_exopeptidase_dim_dom"/>
</dbReference>
<feature type="domain" description="Peptidase M20 dimerisation" evidence="6">
    <location>
        <begin position="192"/>
        <end position="334"/>
    </location>
</feature>
<comment type="similarity">
    <text evidence="2">Belongs to the peptidase M20A family.</text>
</comment>
<keyword evidence="4" id="KW-0378">Hydrolase</keyword>
<dbReference type="SUPFAM" id="SSF55031">
    <property type="entry name" value="Bacterial exopeptidase dimerisation domain"/>
    <property type="match status" value="1"/>
</dbReference>
<evidence type="ECO:0000256" key="4">
    <source>
        <dbReference type="ARBA" id="ARBA00022801"/>
    </source>
</evidence>
<evidence type="ECO:0000256" key="2">
    <source>
        <dbReference type="ARBA" id="ARBA00006247"/>
    </source>
</evidence>
<dbReference type="Gene3D" id="3.40.630.10">
    <property type="entry name" value="Zn peptidases"/>
    <property type="match status" value="1"/>
</dbReference>
<dbReference type="Gene3D" id="1.10.150.900">
    <property type="match status" value="1"/>
</dbReference>
<dbReference type="Pfam" id="PF01546">
    <property type="entry name" value="Peptidase_M20"/>
    <property type="match status" value="1"/>
</dbReference>
<dbReference type="Pfam" id="PF07687">
    <property type="entry name" value="M20_dimer"/>
    <property type="match status" value="1"/>
</dbReference>
<dbReference type="Gene3D" id="3.30.70.360">
    <property type="match status" value="1"/>
</dbReference>